<dbReference type="PROSITE" id="PS51462">
    <property type="entry name" value="NUDIX"/>
    <property type="match status" value="1"/>
</dbReference>
<dbReference type="Pfam" id="PF15916">
    <property type="entry name" value="DUF4743"/>
    <property type="match status" value="1"/>
</dbReference>
<dbReference type="Proteomes" id="UP001189429">
    <property type="component" value="Unassembled WGS sequence"/>
</dbReference>
<proteinExistence type="predicted"/>
<name>A0ABN9RH38_9DINO</name>
<dbReference type="InterPro" id="IPR015797">
    <property type="entry name" value="NUDIX_hydrolase-like_dom_sf"/>
</dbReference>
<feature type="domain" description="Nudix hydrolase" evidence="1">
    <location>
        <begin position="120"/>
        <end position="267"/>
    </location>
</feature>
<dbReference type="CDD" id="cd03676">
    <property type="entry name" value="NUDIX_Tnr3_like"/>
    <property type="match status" value="1"/>
</dbReference>
<dbReference type="InterPro" id="IPR031804">
    <property type="entry name" value="DUF4743"/>
</dbReference>
<accession>A0ABN9RH38</accession>
<dbReference type="Pfam" id="PF00293">
    <property type="entry name" value="NUDIX"/>
    <property type="match status" value="1"/>
</dbReference>
<dbReference type="Gene3D" id="3.90.79.10">
    <property type="entry name" value="Nucleoside Triphosphate Pyrophosphohydrolase"/>
    <property type="match status" value="1"/>
</dbReference>
<sequence>MRRIAECNDGAHLAAQARPLVIGGQELGLVLPRAADELARFPEVFAVGDGAVRLAPRLEGAAVEARSEAVAGVLEQLRSSGRVPMLEGWRDEGWPVKAAFDTPVELVVERAAGPLLGVRGYGCHVNGLVADRGGGAGGWRLWVARRAATKQTYPGKLDHVVAGGLSHGERPGDNVVKECGEEASIPPELAKQAAPVGIVEYAQVDETGWGVKRDVIFCYDLILPESFVPAASDGEVESFELWSIAKVIESIADVNDHWKPNVALVIIDMLVRRGLIAPDEPGYVGLVRALRDGLQ</sequence>
<protein>
    <recommendedName>
        <fullName evidence="1">Nudix hydrolase domain-containing protein</fullName>
    </recommendedName>
</protein>
<evidence type="ECO:0000313" key="3">
    <source>
        <dbReference type="Proteomes" id="UP001189429"/>
    </source>
</evidence>
<evidence type="ECO:0000259" key="1">
    <source>
        <dbReference type="PROSITE" id="PS51462"/>
    </source>
</evidence>
<reference evidence="2" key="1">
    <citation type="submission" date="2023-10" db="EMBL/GenBank/DDBJ databases">
        <authorList>
            <person name="Chen Y."/>
            <person name="Shah S."/>
            <person name="Dougan E. K."/>
            <person name="Thang M."/>
            <person name="Chan C."/>
        </authorList>
    </citation>
    <scope>NUCLEOTIDE SEQUENCE [LARGE SCALE GENOMIC DNA]</scope>
</reference>
<dbReference type="InterPro" id="IPR000086">
    <property type="entry name" value="NUDIX_hydrolase_dom"/>
</dbReference>
<comment type="caution">
    <text evidence="2">The sequence shown here is derived from an EMBL/GenBank/DDBJ whole genome shotgun (WGS) entry which is preliminary data.</text>
</comment>
<dbReference type="PANTHER" id="PTHR13622">
    <property type="entry name" value="THIAMIN PYROPHOSPHOKINASE"/>
    <property type="match status" value="1"/>
</dbReference>
<dbReference type="SUPFAM" id="SSF55811">
    <property type="entry name" value="Nudix"/>
    <property type="match status" value="1"/>
</dbReference>
<evidence type="ECO:0000313" key="2">
    <source>
        <dbReference type="EMBL" id="CAK0817349.1"/>
    </source>
</evidence>
<keyword evidence="3" id="KW-1185">Reference proteome</keyword>
<organism evidence="2 3">
    <name type="scientific">Prorocentrum cordatum</name>
    <dbReference type="NCBI Taxonomy" id="2364126"/>
    <lineage>
        <taxon>Eukaryota</taxon>
        <taxon>Sar</taxon>
        <taxon>Alveolata</taxon>
        <taxon>Dinophyceae</taxon>
        <taxon>Prorocentrales</taxon>
        <taxon>Prorocentraceae</taxon>
        <taxon>Prorocentrum</taxon>
    </lineage>
</organism>
<dbReference type="EMBL" id="CAUYUJ010006441">
    <property type="protein sequence ID" value="CAK0817349.1"/>
    <property type="molecule type" value="Genomic_DNA"/>
</dbReference>
<dbReference type="PANTHER" id="PTHR13622:SF8">
    <property type="entry name" value="THIAMIN PYROPHOSPHOKINASE 1"/>
    <property type="match status" value="1"/>
</dbReference>
<gene>
    <name evidence="2" type="ORF">PCOR1329_LOCUS19987</name>
</gene>